<dbReference type="Proteomes" id="UP000006813">
    <property type="component" value="Unassembled WGS sequence"/>
</dbReference>
<dbReference type="AlphaFoldDB" id="G5AMG2"/>
<organism evidence="2 3">
    <name type="scientific">Heterocephalus glaber</name>
    <name type="common">Naked mole rat</name>
    <dbReference type="NCBI Taxonomy" id="10181"/>
    <lineage>
        <taxon>Eukaryota</taxon>
        <taxon>Metazoa</taxon>
        <taxon>Chordata</taxon>
        <taxon>Craniata</taxon>
        <taxon>Vertebrata</taxon>
        <taxon>Euteleostomi</taxon>
        <taxon>Mammalia</taxon>
        <taxon>Eutheria</taxon>
        <taxon>Euarchontoglires</taxon>
        <taxon>Glires</taxon>
        <taxon>Rodentia</taxon>
        <taxon>Hystricomorpha</taxon>
        <taxon>Bathyergidae</taxon>
        <taxon>Heterocephalus</taxon>
    </lineage>
</organism>
<proteinExistence type="predicted"/>
<feature type="region of interest" description="Disordered" evidence="1">
    <location>
        <begin position="1"/>
        <end position="48"/>
    </location>
</feature>
<name>G5AMG2_HETGA</name>
<dbReference type="InParanoid" id="G5AMG2"/>
<evidence type="ECO:0000256" key="1">
    <source>
        <dbReference type="SAM" id="MobiDB-lite"/>
    </source>
</evidence>
<dbReference type="EMBL" id="JH165996">
    <property type="protein sequence ID" value="EHA98222.1"/>
    <property type="molecule type" value="Genomic_DNA"/>
</dbReference>
<protein>
    <submittedName>
        <fullName evidence="2">Uncharacterized protein</fullName>
    </submittedName>
</protein>
<gene>
    <name evidence="2" type="ORF">GW7_15140</name>
</gene>
<feature type="compositionally biased region" description="Polar residues" evidence="1">
    <location>
        <begin position="1"/>
        <end position="11"/>
    </location>
</feature>
<evidence type="ECO:0000313" key="3">
    <source>
        <dbReference type="Proteomes" id="UP000006813"/>
    </source>
</evidence>
<feature type="compositionally biased region" description="Polar residues" evidence="1">
    <location>
        <begin position="38"/>
        <end position="48"/>
    </location>
</feature>
<accession>G5AMG2</accession>
<evidence type="ECO:0000313" key="2">
    <source>
        <dbReference type="EMBL" id="EHA98222.1"/>
    </source>
</evidence>
<reference evidence="2 3" key="1">
    <citation type="journal article" date="2011" name="Nature">
        <title>Genome sequencing reveals insights into physiology and longevity of the naked mole rat.</title>
        <authorList>
            <person name="Kim E.B."/>
            <person name="Fang X."/>
            <person name="Fushan A.A."/>
            <person name="Huang Z."/>
            <person name="Lobanov A.V."/>
            <person name="Han L."/>
            <person name="Marino S.M."/>
            <person name="Sun X."/>
            <person name="Turanov A.A."/>
            <person name="Yang P."/>
            <person name="Yim S.H."/>
            <person name="Zhao X."/>
            <person name="Kasaikina M.V."/>
            <person name="Stoletzki N."/>
            <person name="Peng C."/>
            <person name="Polak P."/>
            <person name="Xiong Z."/>
            <person name="Kiezun A."/>
            <person name="Zhu Y."/>
            <person name="Chen Y."/>
            <person name="Kryukov G.V."/>
            <person name="Zhang Q."/>
            <person name="Peshkin L."/>
            <person name="Yang L."/>
            <person name="Bronson R.T."/>
            <person name="Buffenstein R."/>
            <person name="Wang B."/>
            <person name="Han C."/>
            <person name="Li Q."/>
            <person name="Chen L."/>
            <person name="Zhao W."/>
            <person name="Sunyaev S.R."/>
            <person name="Park T.J."/>
            <person name="Zhang G."/>
            <person name="Wang J."/>
            <person name="Gladyshev V.N."/>
        </authorList>
    </citation>
    <scope>NUCLEOTIDE SEQUENCE [LARGE SCALE GENOMIC DNA]</scope>
</reference>
<sequence length="162" mass="17242">MSTETVASDQWHQPADVPKRAPEGTDEQAPPGDASPVTPEQSAQSSMNTTICLSRDPTGLPWVPGQHWEPLRGQSSEDYASVEANWCWPVAQVQSICCYGRLQQSHQSGCNVLQGGGPAIGGPTIPTKLSITLHTVYQRNKICKAHSTPCKGAGCCGSLLCV</sequence>